<dbReference type="FunFam" id="3.40.50.720:FF:000217">
    <property type="entry name" value="Saccharopine dehydrogenase [NAD(+), L-lysine-forming]"/>
    <property type="match status" value="1"/>
</dbReference>
<reference evidence="19" key="1">
    <citation type="submission" date="2025-08" db="UniProtKB">
        <authorList>
            <consortium name="RefSeq"/>
        </authorList>
    </citation>
    <scope>IDENTIFICATION</scope>
</reference>
<dbReference type="SMART" id="SM01002">
    <property type="entry name" value="AlaDh_PNT_C"/>
    <property type="match status" value="1"/>
</dbReference>
<dbReference type="GO" id="GO:0019878">
    <property type="term" value="P:lysine biosynthetic process via aminoadipic acid"/>
    <property type="evidence" value="ECO:0007669"/>
    <property type="project" value="UniProtKB-UniPathway"/>
</dbReference>
<dbReference type="PIRSF" id="PIRSF018250">
    <property type="entry name" value="Saccharopine_DH_Lys"/>
    <property type="match status" value="1"/>
</dbReference>
<dbReference type="InterPro" id="IPR007698">
    <property type="entry name" value="AlaDH/PNT_NAD(H)-bd"/>
</dbReference>
<proteinExistence type="inferred from homology"/>
<evidence type="ECO:0000256" key="7">
    <source>
        <dbReference type="ARBA" id="ARBA00022605"/>
    </source>
</evidence>
<dbReference type="GeneID" id="116298760"/>
<organism evidence="18 19">
    <name type="scientific">Actinia tenebrosa</name>
    <name type="common">Australian red waratah sea anemone</name>
    <dbReference type="NCBI Taxonomy" id="6105"/>
    <lineage>
        <taxon>Eukaryota</taxon>
        <taxon>Metazoa</taxon>
        <taxon>Cnidaria</taxon>
        <taxon>Anthozoa</taxon>
        <taxon>Hexacorallia</taxon>
        <taxon>Actiniaria</taxon>
        <taxon>Actiniidae</taxon>
        <taxon>Actinia</taxon>
    </lineage>
</organism>
<dbReference type="RefSeq" id="XP_031563164.1">
    <property type="nucleotide sequence ID" value="XM_031707304.1"/>
</dbReference>
<comment type="similarity">
    <text evidence="2">In the N-terminal section; belongs to the AlaDH/PNT family.</text>
</comment>
<evidence type="ECO:0000256" key="6">
    <source>
        <dbReference type="ARBA" id="ARBA00021221"/>
    </source>
</evidence>
<evidence type="ECO:0000259" key="17">
    <source>
        <dbReference type="SMART" id="SM01003"/>
    </source>
</evidence>
<dbReference type="SMART" id="SM01003">
    <property type="entry name" value="AlaDh_PNT_N"/>
    <property type="match status" value="1"/>
</dbReference>
<protein>
    <recommendedName>
        <fullName evidence="6">Saccharopine dehydrogenase [NAD(+), L-lysine-forming]</fullName>
        <ecNumber evidence="5">1.5.1.7</ecNumber>
    </recommendedName>
    <alternativeName>
        <fullName evidence="11">Lysine--2-oxoglutarate reductase</fullName>
    </alternativeName>
</protein>
<feature type="domain" description="Alanine dehydrogenase/pyridine nucleotide transhydrogenase NAD(H)-binding" evidence="16">
    <location>
        <begin position="176"/>
        <end position="313"/>
    </location>
</feature>
<dbReference type="Proteomes" id="UP000515163">
    <property type="component" value="Unplaced"/>
</dbReference>
<dbReference type="KEGG" id="aten:116298760"/>
<dbReference type="OrthoDB" id="265306at2759"/>
<dbReference type="InterPro" id="IPR036291">
    <property type="entry name" value="NAD(P)-bd_dom_sf"/>
</dbReference>
<feature type="active site" description="Proton acceptor" evidence="13">
    <location>
        <position position="79"/>
    </location>
</feature>
<keyword evidence="10" id="KW-1015">Disulfide bond</keyword>
<dbReference type="PANTHER" id="PTHR11133:SF23">
    <property type="entry name" value="SACCHAROPINE DEHYDROGENASE [NAD(+), L-LYSINE-FORMING]"/>
    <property type="match status" value="1"/>
</dbReference>
<evidence type="ECO:0000256" key="5">
    <source>
        <dbReference type="ARBA" id="ARBA00012847"/>
    </source>
</evidence>
<evidence type="ECO:0000256" key="9">
    <source>
        <dbReference type="ARBA" id="ARBA00023027"/>
    </source>
</evidence>
<dbReference type="PANTHER" id="PTHR11133">
    <property type="entry name" value="SACCHAROPINE DEHYDROGENASE"/>
    <property type="match status" value="1"/>
</dbReference>
<feature type="active site" description="Proton donor" evidence="13">
    <location>
        <position position="97"/>
    </location>
</feature>
<dbReference type="Gene3D" id="3.40.50.720">
    <property type="entry name" value="NAD(P)-binding Rossmann-like Domain"/>
    <property type="match status" value="1"/>
</dbReference>
<dbReference type="Pfam" id="PF05222">
    <property type="entry name" value="AlaDh_PNT_N"/>
    <property type="match status" value="1"/>
</dbReference>
<dbReference type="GO" id="GO:0004754">
    <property type="term" value="F:saccharopine dehydrogenase (NAD+, L-lysine-forming) activity"/>
    <property type="evidence" value="ECO:0007669"/>
    <property type="project" value="UniProtKB-EC"/>
</dbReference>
<evidence type="ECO:0000256" key="13">
    <source>
        <dbReference type="PIRSR" id="PIRSR018250-1"/>
    </source>
</evidence>
<evidence type="ECO:0000256" key="11">
    <source>
        <dbReference type="ARBA" id="ARBA00033228"/>
    </source>
</evidence>
<evidence type="ECO:0000256" key="8">
    <source>
        <dbReference type="ARBA" id="ARBA00023002"/>
    </source>
</evidence>
<dbReference type="InterPro" id="IPR007886">
    <property type="entry name" value="AlaDH/PNT_N"/>
</dbReference>
<comment type="pathway">
    <text evidence="1">Amino-acid biosynthesis; L-lysine biosynthesis via AAA pathway; L-lysine from L-alpha-aminoadipate (fungal route): step 3/3.</text>
</comment>
<accession>A0A6P8I3N0</accession>
<dbReference type="SUPFAM" id="SSF52283">
    <property type="entry name" value="Formate/glycerate dehydrogenase catalytic domain-like"/>
    <property type="match status" value="1"/>
</dbReference>
<feature type="domain" description="Alanine dehydrogenase/pyridine nucleotide transhydrogenase N-terminal" evidence="17">
    <location>
        <begin position="8"/>
        <end position="144"/>
    </location>
</feature>
<comment type="catalytic activity">
    <reaction evidence="12">
        <text>L-saccharopine + NAD(+) + H2O = L-lysine + 2-oxoglutarate + NADH + H(+)</text>
        <dbReference type="Rhea" id="RHEA:12440"/>
        <dbReference type="ChEBI" id="CHEBI:15377"/>
        <dbReference type="ChEBI" id="CHEBI:15378"/>
        <dbReference type="ChEBI" id="CHEBI:16810"/>
        <dbReference type="ChEBI" id="CHEBI:32551"/>
        <dbReference type="ChEBI" id="CHEBI:57540"/>
        <dbReference type="ChEBI" id="CHEBI:57945"/>
        <dbReference type="ChEBI" id="CHEBI:57951"/>
        <dbReference type="EC" id="1.5.1.7"/>
    </reaction>
</comment>
<dbReference type="InParanoid" id="A0A6P8I3N0"/>
<sequence length="380" mass="42445">MASQVHLWLRAETKENEQRTHLTPQKCRELLQSGFKVTVELSKQRVFEDEAYKEIQGINIVPEGSWPNAPKDAYILGIKELPNSNEPITQQHVYFAHAYKYQTGWANLLNRFKKGGGSVLDVEYLTNEKGQRTVVAFPHMAGFTGMALGVLSWCHKLLHPKSSMPGVKPFASEQLLVNHVKKQIEKVSEIKGISELFPKIIIIGALGRCGKGALDLANKVGIPASHLGKWDINETKKGGPFKEILNYDIFVNCICLTKKIPPFLTRDMLDTNERSLTVVVDVSCDATSPYNPLPIYTSCTSFQDPSAPVKLGSCTKPLEIVAVDHLPSLLPRESSISFADAMEPHLNNLVQSNECPVWTRTQTIFNQKAEEAEEHLLKEN</sequence>
<evidence type="ECO:0000256" key="1">
    <source>
        <dbReference type="ARBA" id="ARBA00004884"/>
    </source>
</evidence>
<evidence type="ECO:0000256" key="15">
    <source>
        <dbReference type="PIRSR" id="PIRSR018250-4"/>
    </source>
</evidence>
<evidence type="ECO:0000256" key="2">
    <source>
        <dbReference type="ARBA" id="ARBA00005624"/>
    </source>
</evidence>
<evidence type="ECO:0000313" key="18">
    <source>
        <dbReference type="Proteomes" id="UP000515163"/>
    </source>
</evidence>
<feature type="binding site" evidence="14">
    <location>
        <position position="235"/>
    </location>
    <ligand>
        <name>NAD(+)</name>
        <dbReference type="ChEBI" id="CHEBI:57540"/>
    </ligand>
</feature>
<evidence type="ECO:0000259" key="16">
    <source>
        <dbReference type="SMART" id="SM01002"/>
    </source>
</evidence>
<dbReference type="EC" id="1.5.1.7" evidence="5"/>
<comment type="similarity">
    <text evidence="3">Belongs to the AlaDH/PNT family.</text>
</comment>
<evidence type="ECO:0000256" key="10">
    <source>
        <dbReference type="ARBA" id="ARBA00023157"/>
    </source>
</evidence>
<evidence type="ECO:0000256" key="14">
    <source>
        <dbReference type="PIRSR" id="PIRSR018250-3"/>
    </source>
</evidence>
<dbReference type="InterPro" id="IPR027281">
    <property type="entry name" value="Lys1"/>
</dbReference>
<dbReference type="CDD" id="cd12188">
    <property type="entry name" value="SDH"/>
    <property type="match status" value="1"/>
</dbReference>
<dbReference type="InterPro" id="IPR051168">
    <property type="entry name" value="AASS"/>
</dbReference>
<feature type="binding site" evidence="14">
    <location>
        <position position="231"/>
    </location>
    <ligand>
        <name>NAD(+)</name>
        <dbReference type="ChEBI" id="CHEBI:57540"/>
    </ligand>
</feature>
<feature type="binding site" evidence="14">
    <location>
        <begin position="207"/>
        <end position="208"/>
    </location>
    <ligand>
        <name>NAD(+)</name>
        <dbReference type="ChEBI" id="CHEBI:57540"/>
    </ligand>
</feature>
<keyword evidence="7" id="KW-0028">Amino-acid biosynthesis</keyword>
<dbReference type="AlphaFoldDB" id="A0A6P8I3N0"/>
<comment type="subunit">
    <text evidence="4">Monomer.</text>
</comment>
<keyword evidence="9 14" id="KW-0520">NAD</keyword>
<evidence type="ECO:0000313" key="19">
    <source>
        <dbReference type="RefSeq" id="XP_031563164.1"/>
    </source>
</evidence>
<evidence type="ECO:0000256" key="3">
    <source>
        <dbReference type="ARBA" id="ARBA00005689"/>
    </source>
</evidence>
<feature type="disulfide bond" evidence="15">
    <location>
        <begin position="209"/>
        <end position="253"/>
    </location>
</feature>
<name>A0A6P8I3N0_ACTTE</name>
<keyword evidence="18" id="KW-1185">Reference proteome</keyword>
<keyword evidence="8" id="KW-0560">Oxidoreductase</keyword>
<evidence type="ECO:0000256" key="12">
    <source>
        <dbReference type="ARBA" id="ARBA00047860"/>
    </source>
</evidence>
<dbReference type="UniPathway" id="UPA00033">
    <property type="reaction ID" value="UER00034"/>
</dbReference>
<gene>
    <name evidence="19" type="primary">LOC116298760</name>
</gene>
<dbReference type="GO" id="GO:0005737">
    <property type="term" value="C:cytoplasm"/>
    <property type="evidence" value="ECO:0007669"/>
    <property type="project" value="TreeGrafter"/>
</dbReference>
<evidence type="ECO:0000256" key="4">
    <source>
        <dbReference type="ARBA" id="ARBA00011245"/>
    </source>
</evidence>
<feature type="binding site" evidence="14">
    <location>
        <position position="282"/>
    </location>
    <ligand>
        <name>NAD(+)</name>
        <dbReference type="ChEBI" id="CHEBI:57540"/>
    </ligand>
</feature>
<dbReference type="SUPFAM" id="SSF51735">
    <property type="entry name" value="NAD(P)-binding Rossmann-fold domains"/>
    <property type="match status" value="1"/>
</dbReference>